<proteinExistence type="predicted"/>
<keyword evidence="1" id="KW-1133">Transmembrane helix</keyword>
<keyword evidence="3" id="KW-1185">Reference proteome</keyword>
<evidence type="ECO:0000313" key="2">
    <source>
        <dbReference type="EMBL" id="MBC5677223.1"/>
    </source>
</evidence>
<dbReference type="Proteomes" id="UP000635828">
    <property type="component" value="Unassembled WGS sequence"/>
</dbReference>
<evidence type="ECO:0000313" key="3">
    <source>
        <dbReference type="Proteomes" id="UP000635828"/>
    </source>
</evidence>
<evidence type="ECO:0000256" key="1">
    <source>
        <dbReference type="SAM" id="Phobius"/>
    </source>
</evidence>
<name>A0ABR7FQU3_9FIRM</name>
<sequence length="313" mass="35185">MGKQDDFWKKGNGSLIIGAVLCLLGTMLMIMLLEYSNIYYTNAYTQTRADVLADAGAVYANDGFQLDKEKLSLIENRMLKEMYQEERTASNYEVRISEKGLAAGTDNVALTLRTTRHFLAPTFHKGKSFHVVKQATTHVVFPSYTTGTPDPIRFPINFGLPCKPYIKNQAGSRSARAYLAVIGQFAIDTNPRYTPRDGMTFCNIFMQDVLAAVGVPFVHQCANDHFTWFASSGKSQGWREVSIKEAGKRAQEGYPTIAVLRRSGHGHVRVIIPRKEADLKKYKLAYAQAGSRCYSYRAVNQFEEAGYKLYTHE</sequence>
<feature type="transmembrane region" description="Helical" evidence="1">
    <location>
        <begin position="12"/>
        <end position="33"/>
    </location>
</feature>
<comment type="caution">
    <text evidence="2">The sequence shown here is derived from an EMBL/GenBank/DDBJ whole genome shotgun (WGS) entry which is preliminary data.</text>
</comment>
<reference evidence="2 3" key="1">
    <citation type="submission" date="2020-08" db="EMBL/GenBank/DDBJ databases">
        <title>Genome public.</title>
        <authorList>
            <person name="Liu C."/>
            <person name="Sun Q."/>
        </authorList>
    </citation>
    <scope>NUCLEOTIDE SEQUENCE [LARGE SCALE GENOMIC DNA]</scope>
    <source>
        <strain evidence="2 3">NSJ-7</strain>
    </source>
</reference>
<protein>
    <submittedName>
        <fullName evidence="2">Uncharacterized protein</fullName>
    </submittedName>
</protein>
<gene>
    <name evidence="2" type="ORF">H8S22_06255</name>
</gene>
<organism evidence="2 3">
    <name type="scientific">Anaerostipes hominis</name>
    <name type="common">ex Liu et al. 2021</name>
    <dbReference type="NCBI Taxonomy" id="2763018"/>
    <lineage>
        <taxon>Bacteria</taxon>
        <taxon>Bacillati</taxon>
        <taxon>Bacillota</taxon>
        <taxon>Clostridia</taxon>
        <taxon>Lachnospirales</taxon>
        <taxon>Lachnospiraceae</taxon>
        <taxon>Anaerostipes</taxon>
    </lineage>
</organism>
<keyword evidence="1" id="KW-0812">Transmembrane</keyword>
<keyword evidence="1" id="KW-0472">Membrane</keyword>
<dbReference type="RefSeq" id="WP_024727394.1">
    <property type="nucleotide sequence ID" value="NZ_JACOOS010000005.1"/>
</dbReference>
<accession>A0ABR7FQU3</accession>
<dbReference type="Gene3D" id="3.90.1720.10">
    <property type="entry name" value="endopeptidase domain like (from Nostoc punctiforme)"/>
    <property type="match status" value="1"/>
</dbReference>
<dbReference type="EMBL" id="JACOOS010000005">
    <property type="protein sequence ID" value="MBC5677223.1"/>
    <property type="molecule type" value="Genomic_DNA"/>
</dbReference>